<evidence type="ECO:0000313" key="2">
    <source>
        <dbReference type="Proteomes" id="UP000248329"/>
    </source>
</evidence>
<organism evidence="1 2">
    <name type="scientific">Candidatus Methanogaster sp</name>
    <dbReference type="NCBI Taxonomy" id="3386292"/>
    <lineage>
        <taxon>Archaea</taxon>
        <taxon>Methanobacteriati</taxon>
        <taxon>Methanobacteriota</taxon>
        <taxon>Stenosarchaea group</taxon>
        <taxon>Methanomicrobia</taxon>
        <taxon>Methanosarcinales</taxon>
        <taxon>ANME-2 cluster</taxon>
        <taxon>Candidatus Methanogasteraceae</taxon>
        <taxon>Candidatus Methanogaster</taxon>
    </lineage>
</organism>
<dbReference type="Proteomes" id="UP000248329">
    <property type="component" value="Unassembled WGS sequence"/>
</dbReference>
<protein>
    <submittedName>
        <fullName evidence="1">Uncharacterized protein</fullName>
    </submittedName>
</protein>
<comment type="caution">
    <text evidence="1">The sequence shown here is derived from an EMBL/GenBank/DDBJ whole genome shotgun (WGS) entry which is preliminary data.</text>
</comment>
<proteinExistence type="predicted"/>
<reference evidence="1" key="1">
    <citation type="submission" date="2018-01" db="EMBL/GenBank/DDBJ databases">
        <authorList>
            <person name="Krukenberg V."/>
        </authorList>
    </citation>
    <scope>NUCLEOTIDE SEQUENCE</scope>
    <source>
        <strain evidence="1">E20ANME2</strain>
    </source>
</reference>
<name>A0AC61L3P7_9EURY</name>
<sequence length="163" mass="18756">MKRAMMFVDGANVFHSCKNFRQGYKIDYVKLRDELTKDYDLIRAYFYSGVDPSDVPSRSFYKALKAQGFHVETRPLVERNGKLAEKGVDVMLTTELLTHAFKDNFDVAVIVGGDQDYIVALREVKREGKRIVVACFRNSFSNEIQEIADESVFIDNIAERVER</sequence>
<gene>
    <name evidence="1" type="ORF">C4B59_05655</name>
</gene>
<dbReference type="EMBL" id="PQXF01000008">
    <property type="protein sequence ID" value="PXF61044.1"/>
    <property type="molecule type" value="Genomic_DNA"/>
</dbReference>
<accession>A0AC61L3P7</accession>
<evidence type="ECO:0000313" key="1">
    <source>
        <dbReference type="EMBL" id="PXF61044.1"/>
    </source>
</evidence>